<comment type="caution">
    <text evidence="9">The sequence shown here is derived from an EMBL/GenBank/DDBJ whole genome shotgun (WGS) entry which is preliminary data.</text>
</comment>
<feature type="region of interest" description="Disordered" evidence="6">
    <location>
        <begin position="228"/>
        <end position="248"/>
    </location>
</feature>
<feature type="compositionally biased region" description="Low complexity" evidence="6">
    <location>
        <begin position="233"/>
        <end position="242"/>
    </location>
</feature>
<dbReference type="Gene3D" id="2.60.40.4070">
    <property type="match status" value="1"/>
</dbReference>
<comment type="similarity">
    <text evidence="1 5">Belongs to the FlgD family.</text>
</comment>
<organism evidence="9 10">
    <name type="scientific">Aeromonas enteropelogenes</name>
    <name type="common">Aeromonas trota</name>
    <dbReference type="NCBI Taxonomy" id="29489"/>
    <lineage>
        <taxon>Bacteria</taxon>
        <taxon>Pseudomonadati</taxon>
        <taxon>Pseudomonadota</taxon>
        <taxon>Gammaproteobacteria</taxon>
        <taxon>Aeromonadales</taxon>
        <taxon>Aeromonadaceae</taxon>
        <taxon>Aeromonas</taxon>
    </lineage>
</organism>
<evidence type="ECO:0000313" key="10">
    <source>
        <dbReference type="Proteomes" id="UP000078435"/>
    </source>
</evidence>
<evidence type="ECO:0000259" key="8">
    <source>
        <dbReference type="Pfam" id="PF13861"/>
    </source>
</evidence>
<keyword evidence="9" id="KW-0282">Flagellum</keyword>
<keyword evidence="9" id="KW-0969">Cilium</keyword>
<accession>A0A175VLS4</accession>
<dbReference type="Gene3D" id="2.30.30.910">
    <property type="match status" value="1"/>
</dbReference>
<dbReference type="GO" id="GO:0044781">
    <property type="term" value="P:bacterial-type flagellum organization"/>
    <property type="evidence" value="ECO:0007669"/>
    <property type="project" value="UniProtKB-UniRule"/>
</dbReference>
<feature type="compositionally biased region" description="Low complexity" evidence="6">
    <location>
        <begin position="12"/>
        <end position="23"/>
    </location>
</feature>
<reference evidence="9 10" key="1">
    <citation type="submission" date="2016-02" db="EMBL/GenBank/DDBJ databases">
        <title>Draft genome sequence of Aeromonas trota strain 1999lcr isolated from cerebrospinal fluid (CSF).</title>
        <authorList>
            <person name="Dallagassa C.B."/>
            <person name="Prediger K.C."/>
            <person name="Weiss V.A."/>
            <person name="Assis F.E."/>
            <person name="Baura V."/>
            <person name="Cruz L.M."/>
            <person name="Souza E.M."/>
            <person name="Pedrosa F.O."/>
            <person name="Fadel-Picheth C.M."/>
        </authorList>
    </citation>
    <scope>NUCLEOTIDE SEQUENCE [LARGE SCALE GENOMIC DNA]</scope>
    <source>
        <strain evidence="9 10">1999lcr</strain>
    </source>
</reference>
<gene>
    <name evidence="9" type="ORF">LCR_07120</name>
</gene>
<dbReference type="AlphaFoldDB" id="A0A175VLS4"/>
<evidence type="ECO:0000256" key="2">
    <source>
        <dbReference type="ARBA" id="ARBA00016013"/>
    </source>
</evidence>
<feature type="domain" description="FlgD/Vpr Ig-like" evidence="7">
    <location>
        <begin position="114"/>
        <end position="180"/>
    </location>
</feature>
<dbReference type="InterPro" id="IPR025965">
    <property type="entry name" value="FlgD/Vpr_Ig-like"/>
</dbReference>
<feature type="region of interest" description="Disordered" evidence="6">
    <location>
        <begin position="1"/>
        <end position="25"/>
    </location>
</feature>
<evidence type="ECO:0000256" key="5">
    <source>
        <dbReference type="RuleBase" id="RU362076"/>
    </source>
</evidence>
<keyword evidence="3 5" id="KW-1005">Bacterial flagellum biogenesis</keyword>
<feature type="domain" description="FlgD Tudor-like" evidence="8">
    <location>
        <begin position="85"/>
        <end position="222"/>
    </location>
</feature>
<name>A0A175VLS4_AEREN</name>
<dbReference type="Pfam" id="PF13860">
    <property type="entry name" value="FlgD_ig"/>
    <property type="match status" value="1"/>
</dbReference>
<evidence type="ECO:0000259" key="7">
    <source>
        <dbReference type="Pfam" id="PF13860"/>
    </source>
</evidence>
<evidence type="ECO:0000313" key="9">
    <source>
        <dbReference type="EMBL" id="KXU81463.1"/>
    </source>
</evidence>
<dbReference type="InterPro" id="IPR025963">
    <property type="entry name" value="FLgD_Tudor"/>
</dbReference>
<keyword evidence="9" id="KW-0966">Cell projection</keyword>
<evidence type="ECO:0000256" key="3">
    <source>
        <dbReference type="ARBA" id="ARBA00022795"/>
    </source>
</evidence>
<dbReference type="Proteomes" id="UP000078435">
    <property type="component" value="Unassembled WGS sequence"/>
</dbReference>
<evidence type="ECO:0000256" key="6">
    <source>
        <dbReference type="SAM" id="MobiDB-lite"/>
    </source>
</evidence>
<comment type="function">
    <text evidence="4 5">Required for flagellar hook formation. May act as a scaffolding protein.</text>
</comment>
<dbReference type="OrthoDB" id="9785233at2"/>
<dbReference type="Pfam" id="PF03963">
    <property type="entry name" value="FlgD"/>
    <property type="match status" value="1"/>
</dbReference>
<sequence length="248" mass="25902">MVDITNTLGGVSKTSQTASSTSTPKKELDQASFLKLLTMQLSYQDPFKPVDNAQTLSQMTSMSTSDAINQLSTQMGSLNDLMTSSQALQASSLVGQSVLIPSDTGYLDTDGQVSGVAAVGGQKLSNLKITVEDEKGQVIKDFVINGEQQGNVPFTWDGTDKDGKPAPAGKYKFKVSGTDASGKSESIPALTYGQVESVTLGSSASPTRVQLKGLGSILLTDILEISGTKSKPETTPTQPTTPNSSAVI</sequence>
<dbReference type="RefSeq" id="WP_026456460.1">
    <property type="nucleotide sequence ID" value="NZ_JMGO02000002.1"/>
</dbReference>
<proteinExistence type="inferred from homology"/>
<dbReference type="Pfam" id="PF13861">
    <property type="entry name" value="FLgD_tudor"/>
    <property type="match status" value="1"/>
</dbReference>
<dbReference type="InterPro" id="IPR005648">
    <property type="entry name" value="FlgD"/>
</dbReference>
<protein>
    <recommendedName>
        <fullName evidence="2 5">Basal-body rod modification protein FlgD</fullName>
    </recommendedName>
</protein>
<dbReference type="EMBL" id="JMGO02000002">
    <property type="protein sequence ID" value="KXU81463.1"/>
    <property type="molecule type" value="Genomic_DNA"/>
</dbReference>
<evidence type="ECO:0000256" key="1">
    <source>
        <dbReference type="ARBA" id="ARBA00010577"/>
    </source>
</evidence>
<evidence type="ECO:0000256" key="4">
    <source>
        <dbReference type="ARBA" id="ARBA00024746"/>
    </source>
</evidence>